<evidence type="ECO:0000256" key="1">
    <source>
        <dbReference type="ARBA" id="ARBA00023125"/>
    </source>
</evidence>
<evidence type="ECO:0000313" key="6">
    <source>
        <dbReference type="EMBL" id="MFB8774998.1"/>
    </source>
</evidence>
<organism evidence="6 7">
    <name type="scientific">Streptomyces broussonetiae</name>
    <dbReference type="NCBI Taxonomy" id="2686304"/>
    <lineage>
        <taxon>Bacteria</taxon>
        <taxon>Bacillati</taxon>
        <taxon>Actinomycetota</taxon>
        <taxon>Actinomycetes</taxon>
        <taxon>Kitasatosporales</taxon>
        <taxon>Streptomycetaceae</taxon>
        <taxon>Streptomyces</taxon>
    </lineage>
</organism>
<dbReference type="PROSITE" id="PS51737">
    <property type="entry name" value="RECOMBINASE_DNA_BIND"/>
    <property type="match status" value="1"/>
</dbReference>
<evidence type="ECO:0000313" key="7">
    <source>
        <dbReference type="Proteomes" id="UP001585080"/>
    </source>
</evidence>
<feature type="compositionally biased region" description="Acidic residues" evidence="3">
    <location>
        <begin position="574"/>
        <end position="583"/>
    </location>
</feature>
<dbReference type="InterPro" id="IPR025827">
    <property type="entry name" value="Zn_ribbon_recom_dom"/>
</dbReference>
<dbReference type="InterPro" id="IPR006119">
    <property type="entry name" value="Resolv_N"/>
</dbReference>
<dbReference type="InterPro" id="IPR038109">
    <property type="entry name" value="DNA_bind_recomb_sf"/>
</dbReference>
<dbReference type="Pfam" id="PF00239">
    <property type="entry name" value="Resolvase"/>
    <property type="match status" value="1"/>
</dbReference>
<dbReference type="SMART" id="SM00857">
    <property type="entry name" value="Resolvase"/>
    <property type="match status" value="1"/>
</dbReference>
<sequence>MARRHSSARSWSTSRSSVLSDWTIRQDTHTSTDRIISVTDTAPATARAMPRARRRKGVPASAPGMRAAIYVRLSRETDETTSPERQRAACEALCEARGWEVIVAEEDIDVSGFSRGLDRPGLQRILTRLAEVDVIVFFKIDRLARSTVDFAEIMRLAEHQSVALASATEPLDLTSSMGRAMAKVIAVFAELESDTIGMRVSSAHEHLRREGRYTGGRVPYGYMVVPNPNGAGKVLAVNEDEAKTIKQIVERVLTKDSLMQIINDLNKEGVPSPGHSSRQTTGKRSDSKQWYSTTLRSLLGNPQLLGQVIEDGKPILRTDGLPLVNRPPILDTDTWQALQDELARRANPGEKRREGTSLLRGIMHCGVCGERMYTFSGRNGQLRYRCIGPLKYRQRAAKGEEKPGVKCYGPTVAGVTTEEHVTEQFLAKYGHLSVMRMVQEVGEDFRPQIRQAEEALADLQKDRYDRGLFRGDDGAIRYAEQYAKLEERLATLKERQRTAKPGGVKAEPTGETHAEQWKRSDVAGKRDLLLNAGGYVEVAPARRGGKKLDTSRLSVHFGEEGHMRRAAAAKESEQETEAADSQG</sequence>
<feature type="compositionally biased region" description="Polar residues" evidence="3">
    <location>
        <begin position="274"/>
        <end position="288"/>
    </location>
</feature>
<feature type="region of interest" description="Disordered" evidence="3">
    <location>
        <begin position="558"/>
        <end position="583"/>
    </location>
</feature>
<feature type="compositionally biased region" description="Basic and acidic residues" evidence="3">
    <location>
        <begin position="508"/>
        <end position="518"/>
    </location>
</feature>
<protein>
    <submittedName>
        <fullName evidence="6">Recombinase family protein</fullName>
    </submittedName>
</protein>
<feature type="region of interest" description="Disordered" evidence="3">
    <location>
        <begin position="496"/>
        <end position="518"/>
    </location>
</feature>
<dbReference type="Gene3D" id="3.90.1750.20">
    <property type="entry name" value="Putative Large Serine Recombinase, Chain B, Domain 2"/>
    <property type="match status" value="1"/>
</dbReference>
<keyword evidence="7" id="KW-1185">Reference proteome</keyword>
<dbReference type="Pfam" id="PF13408">
    <property type="entry name" value="Zn_ribbon_recom"/>
    <property type="match status" value="1"/>
</dbReference>
<gene>
    <name evidence="6" type="ORF">VSS16_20065</name>
</gene>
<dbReference type="Pfam" id="PF07508">
    <property type="entry name" value="Recombinase"/>
    <property type="match status" value="1"/>
</dbReference>
<dbReference type="PROSITE" id="PS51736">
    <property type="entry name" value="RECOMBINASES_3"/>
    <property type="match status" value="1"/>
</dbReference>
<evidence type="ECO:0000256" key="3">
    <source>
        <dbReference type="SAM" id="MobiDB-lite"/>
    </source>
</evidence>
<dbReference type="PANTHER" id="PTHR30461">
    <property type="entry name" value="DNA-INVERTASE FROM LAMBDOID PROPHAGE"/>
    <property type="match status" value="1"/>
</dbReference>
<dbReference type="InterPro" id="IPR036162">
    <property type="entry name" value="Resolvase-like_N_sf"/>
</dbReference>
<dbReference type="PANTHER" id="PTHR30461:SF2">
    <property type="entry name" value="SERINE RECOMBINASE PINE-RELATED"/>
    <property type="match status" value="1"/>
</dbReference>
<evidence type="ECO:0000256" key="2">
    <source>
        <dbReference type="ARBA" id="ARBA00023172"/>
    </source>
</evidence>
<name>A0ABV5EDR4_9ACTN</name>
<dbReference type="Proteomes" id="UP001585080">
    <property type="component" value="Unassembled WGS sequence"/>
</dbReference>
<feature type="domain" description="Resolvase/invertase-type recombinase catalytic" evidence="4">
    <location>
        <begin position="66"/>
        <end position="211"/>
    </location>
</feature>
<keyword evidence="1" id="KW-0238">DNA-binding</keyword>
<reference evidence="6 7" key="1">
    <citation type="submission" date="2024-01" db="EMBL/GenBank/DDBJ databases">
        <title>Genome mining of biosynthetic gene clusters to explore secondary metabolites of Streptomyces sp.</title>
        <authorList>
            <person name="Baig A."/>
            <person name="Ajitkumar Shintre N."/>
            <person name="Kumar H."/>
            <person name="Anbarasu A."/>
            <person name="Ramaiah S."/>
        </authorList>
    </citation>
    <scope>NUCLEOTIDE SEQUENCE [LARGE SCALE GENOMIC DNA]</scope>
    <source>
        <strain evidence="6 7">A57</strain>
    </source>
</reference>
<comment type="caution">
    <text evidence="6">The sequence shown here is derived from an EMBL/GenBank/DDBJ whole genome shotgun (WGS) entry which is preliminary data.</text>
</comment>
<feature type="region of interest" description="Disordered" evidence="3">
    <location>
        <begin position="265"/>
        <end position="288"/>
    </location>
</feature>
<dbReference type="SUPFAM" id="SSF53041">
    <property type="entry name" value="Resolvase-like"/>
    <property type="match status" value="1"/>
</dbReference>
<evidence type="ECO:0000259" key="4">
    <source>
        <dbReference type="PROSITE" id="PS51736"/>
    </source>
</evidence>
<dbReference type="EMBL" id="JAYMRP010000017">
    <property type="protein sequence ID" value="MFB8774998.1"/>
    <property type="molecule type" value="Genomic_DNA"/>
</dbReference>
<feature type="compositionally biased region" description="Basic and acidic residues" evidence="3">
    <location>
        <begin position="558"/>
        <end position="573"/>
    </location>
</feature>
<proteinExistence type="predicted"/>
<keyword evidence="2" id="KW-0233">DNA recombination</keyword>
<dbReference type="CDD" id="cd00338">
    <property type="entry name" value="Ser_Recombinase"/>
    <property type="match status" value="1"/>
</dbReference>
<dbReference type="InterPro" id="IPR011109">
    <property type="entry name" value="DNA_bind_recombinase_dom"/>
</dbReference>
<accession>A0ABV5EDR4</accession>
<dbReference type="Gene3D" id="3.40.50.1390">
    <property type="entry name" value="Resolvase, N-terminal catalytic domain"/>
    <property type="match status" value="1"/>
</dbReference>
<dbReference type="RefSeq" id="WP_376733660.1">
    <property type="nucleotide sequence ID" value="NZ_JAYMRP010000017.1"/>
</dbReference>
<evidence type="ECO:0000259" key="5">
    <source>
        <dbReference type="PROSITE" id="PS51737"/>
    </source>
</evidence>
<feature type="domain" description="Recombinase" evidence="5">
    <location>
        <begin position="219"/>
        <end position="348"/>
    </location>
</feature>
<dbReference type="InterPro" id="IPR050639">
    <property type="entry name" value="SSR_resolvase"/>
</dbReference>